<keyword evidence="4" id="KW-0808">Transferase</keyword>
<dbReference type="Proteomes" id="UP000051074">
    <property type="component" value="Unassembled WGS sequence"/>
</dbReference>
<keyword evidence="6" id="KW-0418">Kinase</keyword>
<dbReference type="EMBL" id="AZDU01000007">
    <property type="protein sequence ID" value="KRL03079.1"/>
    <property type="molecule type" value="Genomic_DNA"/>
</dbReference>
<evidence type="ECO:0000259" key="7">
    <source>
        <dbReference type="PROSITE" id="PS51093"/>
    </source>
</evidence>
<name>K0NSB0_9LACO</name>
<evidence type="ECO:0000256" key="6">
    <source>
        <dbReference type="ARBA" id="ARBA00022777"/>
    </source>
</evidence>
<keyword evidence="9" id="KW-1185">Reference proteome</keyword>
<keyword evidence="3" id="KW-0762">Sugar transport</keyword>
<dbReference type="PANTHER" id="PTHR45008:SF1">
    <property type="entry name" value="PTS SYSTEM GLUCOSE-SPECIFIC EIIA COMPONENT"/>
    <property type="match status" value="1"/>
</dbReference>
<keyword evidence="5" id="KW-0598">Phosphotransferase system</keyword>
<dbReference type="GO" id="GO:0016301">
    <property type="term" value="F:kinase activity"/>
    <property type="evidence" value="ECO:0007669"/>
    <property type="project" value="UniProtKB-KW"/>
</dbReference>
<dbReference type="SUPFAM" id="SSF51261">
    <property type="entry name" value="Duplicated hybrid motif"/>
    <property type="match status" value="1"/>
</dbReference>
<dbReference type="Gene3D" id="2.70.70.10">
    <property type="entry name" value="Glucose Permease (Domain IIA)"/>
    <property type="match status" value="1"/>
</dbReference>
<reference evidence="8 9" key="1">
    <citation type="journal article" date="2015" name="Genome Announc.">
        <title>Expanding the biotechnology potential of lactobacilli through comparative genomics of 213 strains and associated genera.</title>
        <authorList>
            <person name="Sun Z."/>
            <person name="Harris H.M."/>
            <person name="McCann A."/>
            <person name="Guo C."/>
            <person name="Argimon S."/>
            <person name="Zhang W."/>
            <person name="Yang X."/>
            <person name="Jeffery I.B."/>
            <person name="Cooney J.C."/>
            <person name="Kagawa T.F."/>
            <person name="Liu W."/>
            <person name="Song Y."/>
            <person name="Salvetti E."/>
            <person name="Wrobel A."/>
            <person name="Rasinkangas P."/>
            <person name="Parkhill J."/>
            <person name="Rea M.C."/>
            <person name="O'Sullivan O."/>
            <person name="Ritari J."/>
            <person name="Douillard F.P."/>
            <person name="Paul Ross R."/>
            <person name="Yang R."/>
            <person name="Briner A.E."/>
            <person name="Felis G.E."/>
            <person name="de Vos W.M."/>
            <person name="Barrangou R."/>
            <person name="Klaenhammer T.R."/>
            <person name="Caufield P.W."/>
            <person name="Cui Y."/>
            <person name="Zhang H."/>
            <person name="O'Toole P.W."/>
        </authorList>
    </citation>
    <scope>NUCLEOTIDE SEQUENCE [LARGE SCALE GENOMIC DNA]</scope>
    <source>
        <strain evidence="8 9">DSM 19284</strain>
    </source>
</reference>
<evidence type="ECO:0000256" key="2">
    <source>
        <dbReference type="ARBA" id="ARBA00022448"/>
    </source>
</evidence>
<dbReference type="Pfam" id="PF00358">
    <property type="entry name" value="PTS_EIIA_1"/>
    <property type="match status" value="1"/>
</dbReference>
<dbReference type="GO" id="GO:0009401">
    <property type="term" value="P:phosphoenolpyruvate-dependent sugar phosphotransferase system"/>
    <property type="evidence" value="ECO:0007669"/>
    <property type="project" value="UniProtKB-KW"/>
</dbReference>
<evidence type="ECO:0000256" key="5">
    <source>
        <dbReference type="ARBA" id="ARBA00022683"/>
    </source>
</evidence>
<protein>
    <submittedName>
        <fullName evidence="8">PTS system, glucose glucoside-specific enzyme IIA component</fullName>
    </submittedName>
</protein>
<dbReference type="AlphaFoldDB" id="K0NSB0"/>
<dbReference type="RefSeq" id="WP_008460224.1">
    <property type="nucleotide sequence ID" value="NZ_AZDU01000007.1"/>
</dbReference>
<gene>
    <name evidence="8" type="ORF">FC20_GL001665</name>
</gene>
<evidence type="ECO:0000256" key="3">
    <source>
        <dbReference type="ARBA" id="ARBA00022597"/>
    </source>
</evidence>
<feature type="domain" description="PTS EIIA type-1" evidence="7">
    <location>
        <begin position="36"/>
        <end position="140"/>
    </location>
</feature>
<dbReference type="PROSITE" id="PS00371">
    <property type="entry name" value="PTS_EIIA_TYPE_1_HIS"/>
    <property type="match status" value="1"/>
</dbReference>
<dbReference type="InterPro" id="IPR001127">
    <property type="entry name" value="PTS_EIIA_1_perm"/>
</dbReference>
<dbReference type="InterPro" id="IPR011055">
    <property type="entry name" value="Dup_hybrid_motif"/>
</dbReference>
<dbReference type="eggNOG" id="COG2190">
    <property type="taxonomic scope" value="Bacteria"/>
</dbReference>
<accession>K0NSB0</accession>
<dbReference type="PROSITE" id="PS51093">
    <property type="entry name" value="PTS_EIIA_TYPE_1"/>
    <property type="match status" value="1"/>
</dbReference>
<comment type="subcellular location">
    <subcellularLocation>
        <location evidence="1">Cytoplasm</location>
    </subcellularLocation>
</comment>
<proteinExistence type="predicted"/>
<keyword evidence="2" id="KW-0813">Transport</keyword>
<evidence type="ECO:0000313" key="8">
    <source>
        <dbReference type="EMBL" id="KRL03079.1"/>
    </source>
</evidence>
<comment type="caution">
    <text evidence="8">The sequence shown here is derived from an EMBL/GenBank/DDBJ whole genome shotgun (WGS) entry which is preliminary data.</text>
</comment>
<evidence type="ECO:0000313" key="9">
    <source>
        <dbReference type="Proteomes" id="UP000051074"/>
    </source>
</evidence>
<sequence length="169" mass="18557">MIRITRLIDFLAKRPKLTKVLAPVAGKLFPLEDVQDEIFASKGLGEGFAVKPESDLIYAPLDGVITSIFPTNHEIGIRTKEGLDLLIHLGLNTIELAGSGCDILVESGQEVKRGQLLATMNRHLLEKLGYDDTVVVTYTNDFILKGLSSPTFFRQINAKGAVQTISYNN</sequence>
<dbReference type="STRING" id="1293597.FC20_GL001665"/>
<dbReference type="NCBIfam" id="TIGR00830">
    <property type="entry name" value="PTBA"/>
    <property type="match status" value="1"/>
</dbReference>
<dbReference type="InterPro" id="IPR050890">
    <property type="entry name" value="PTS_EIIA_component"/>
</dbReference>
<evidence type="ECO:0000256" key="1">
    <source>
        <dbReference type="ARBA" id="ARBA00004496"/>
    </source>
</evidence>
<organism evidence="8 9">
    <name type="scientific">Lactobacillus equicursoris DSM 19284 = JCM 14600 = CIP 110162</name>
    <dbReference type="NCBI Taxonomy" id="1293597"/>
    <lineage>
        <taxon>Bacteria</taxon>
        <taxon>Bacillati</taxon>
        <taxon>Bacillota</taxon>
        <taxon>Bacilli</taxon>
        <taxon>Lactobacillales</taxon>
        <taxon>Lactobacillaceae</taxon>
        <taxon>Lactobacillus</taxon>
    </lineage>
</organism>
<dbReference type="PATRIC" id="fig|1293597.4.peg.1777"/>
<dbReference type="PANTHER" id="PTHR45008">
    <property type="entry name" value="PTS SYSTEM GLUCOSE-SPECIFIC EIIA COMPONENT"/>
    <property type="match status" value="1"/>
</dbReference>
<evidence type="ECO:0000256" key="4">
    <source>
        <dbReference type="ARBA" id="ARBA00022679"/>
    </source>
</evidence>
<dbReference type="GO" id="GO:0005737">
    <property type="term" value="C:cytoplasm"/>
    <property type="evidence" value="ECO:0007669"/>
    <property type="project" value="UniProtKB-SubCell"/>
</dbReference>